<dbReference type="RefSeq" id="WP_013726760.1">
    <property type="nucleotide sequence ID" value="NZ_LGVP01000050.1"/>
</dbReference>
<dbReference type="SUPFAM" id="SSF50494">
    <property type="entry name" value="Trypsin-like serine proteases"/>
    <property type="match status" value="1"/>
</dbReference>
<organism evidence="2 3">
    <name type="scientific">Clostridium botulinum</name>
    <dbReference type="NCBI Taxonomy" id="1491"/>
    <lineage>
        <taxon>Bacteria</taxon>
        <taxon>Bacillati</taxon>
        <taxon>Bacillota</taxon>
        <taxon>Clostridia</taxon>
        <taxon>Eubacteriales</taxon>
        <taxon>Clostridiaceae</taxon>
        <taxon>Clostridium</taxon>
    </lineage>
</organism>
<comment type="caution">
    <text evidence="2">The sequence shown here is derived from an EMBL/GenBank/DDBJ whole genome shotgun (WGS) entry which is preliminary data.</text>
</comment>
<dbReference type="EMBL" id="LGVR01000068">
    <property type="protein sequence ID" value="KOA84379.1"/>
    <property type="molecule type" value="Genomic_DNA"/>
</dbReference>
<evidence type="ECO:0000313" key="2">
    <source>
        <dbReference type="EMBL" id="KOA84379.1"/>
    </source>
</evidence>
<protein>
    <recommendedName>
        <fullName evidence="1">Nal1 N-terminal domain-containing protein</fullName>
    </recommendedName>
</protein>
<dbReference type="InterPro" id="IPR057905">
    <property type="entry name" value="Nal1_N"/>
</dbReference>
<reference evidence="2 3" key="1">
    <citation type="submission" date="2015-07" db="EMBL/GenBank/DDBJ databases">
        <title>Draft genome sequences of 17 French Clostridium botulinum group III.</title>
        <authorList>
            <person name="Woudstra C."/>
            <person name="Le Marechal C."/>
            <person name="Souillard R."/>
            <person name="Bayon-Auboyer M.-H."/>
            <person name="Dessouter D."/>
            <person name="Fach P."/>
        </authorList>
    </citation>
    <scope>NUCLEOTIDE SEQUENCE [LARGE SCALE GENOMIC DNA]</scope>
    <source>
        <strain evidence="2 3">12LNRI-CD</strain>
    </source>
</reference>
<proteinExistence type="predicted"/>
<dbReference type="Pfam" id="PF25608">
    <property type="entry name" value="NAL1_N"/>
    <property type="match status" value="1"/>
</dbReference>
<dbReference type="OrthoDB" id="104542at2"/>
<name>A0A9Q1UX04_CLOBO</name>
<dbReference type="Gene3D" id="2.40.10.10">
    <property type="entry name" value="Trypsin-like serine proteases"/>
    <property type="match status" value="1"/>
</dbReference>
<evidence type="ECO:0000313" key="3">
    <source>
        <dbReference type="Proteomes" id="UP000037540"/>
    </source>
</evidence>
<evidence type="ECO:0000259" key="1">
    <source>
        <dbReference type="Pfam" id="PF25608"/>
    </source>
</evidence>
<dbReference type="InterPro" id="IPR009003">
    <property type="entry name" value="Peptidase_S1_PA"/>
</dbReference>
<dbReference type="InterPro" id="IPR043504">
    <property type="entry name" value="Peptidase_S1_PA_chymotrypsin"/>
</dbReference>
<dbReference type="Proteomes" id="UP000037540">
    <property type="component" value="Unassembled WGS sequence"/>
</dbReference>
<dbReference type="AlphaFoldDB" id="A0A9Q1UX04"/>
<sequence>MIIKKHYSDNEEIKLQQNISHICNCEYKYFLNKANVVGIGCGYKVKKGFYTNQLCVQVFVSRKISSNELNSNDIIPLIYKGIPTDVKETGYFTTCSLTQRVRPVLGGYSISTSMDERIYGTAGCLVTNGVSKFVLSNNHVIANANMLPINSPITQPALKHGGHTSNDTIATLHKYMPLRFINGQQEPTNYTDCALGLLTKSNIMSSEIALIGKPICVKNPKLNTHVRKVGAISGLTEGDIISVDATFRSNYPNNKRCLFKDQIITTPMAQNGDSGAILVDSNRCAVGLLFVTNTNLTAFNRLSTVLDQLDVHLPK</sequence>
<gene>
    <name evidence="2" type="ORF">ADU74_11375</name>
</gene>
<accession>A0A9Q1UX04</accession>
<feature type="domain" description="Nal1 N-terminal" evidence="1">
    <location>
        <begin position="33"/>
        <end position="81"/>
    </location>
</feature>